<dbReference type="EMBL" id="PVTH01000003">
    <property type="protein sequence ID" value="PRY53837.1"/>
    <property type="molecule type" value="Genomic_DNA"/>
</dbReference>
<dbReference type="InterPro" id="IPR007829">
    <property type="entry name" value="TM2"/>
</dbReference>
<comment type="caution">
    <text evidence="7">The sequence shown here is derived from an EMBL/GenBank/DDBJ whole genome shotgun (WGS) entry which is preliminary data.</text>
</comment>
<dbReference type="Pfam" id="PF05154">
    <property type="entry name" value="TM2"/>
    <property type="match status" value="1"/>
</dbReference>
<keyword evidence="3 5" id="KW-1133">Transmembrane helix</keyword>
<keyword evidence="8" id="KW-1185">Reference proteome</keyword>
<keyword evidence="2 5" id="KW-0812">Transmembrane</keyword>
<keyword evidence="4 5" id="KW-0472">Membrane</keyword>
<evidence type="ECO:0000256" key="3">
    <source>
        <dbReference type="ARBA" id="ARBA00022989"/>
    </source>
</evidence>
<feature type="transmembrane region" description="Helical" evidence="5">
    <location>
        <begin position="76"/>
        <end position="96"/>
    </location>
</feature>
<accession>A0A2T0U7E9</accession>
<protein>
    <submittedName>
        <fullName evidence="7">TM2 domain-containing protein</fullName>
    </submittedName>
</protein>
<feature type="transmembrane region" description="Helical" evidence="5">
    <location>
        <begin position="45"/>
        <end position="64"/>
    </location>
</feature>
<evidence type="ECO:0000259" key="6">
    <source>
        <dbReference type="Pfam" id="PF05154"/>
    </source>
</evidence>
<evidence type="ECO:0000313" key="8">
    <source>
        <dbReference type="Proteomes" id="UP000238034"/>
    </source>
</evidence>
<comment type="subcellular location">
    <subcellularLocation>
        <location evidence="1">Membrane</location>
        <topology evidence="1">Multi-pass membrane protein</topology>
    </subcellularLocation>
</comment>
<name>A0A2T0U7E9_9SPHI</name>
<dbReference type="GO" id="GO:0016020">
    <property type="term" value="C:membrane"/>
    <property type="evidence" value="ECO:0007669"/>
    <property type="project" value="UniProtKB-SubCell"/>
</dbReference>
<evidence type="ECO:0000256" key="2">
    <source>
        <dbReference type="ARBA" id="ARBA00022692"/>
    </source>
</evidence>
<reference evidence="7 8" key="1">
    <citation type="submission" date="2018-03" db="EMBL/GenBank/DDBJ databases">
        <title>Genomic Encyclopedia of Type Strains, Phase III (KMG-III): the genomes of soil and plant-associated and newly described type strains.</title>
        <authorList>
            <person name="Whitman W."/>
        </authorList>
    </citation>
    <scope>NUCLEOTIDE SEQUENCE [LARGE SCALE GENOMIC DNA]</scope>
    <source>
        <strain evidence="7 8">CGMCC 1.9313</strain>
    </source>
</reference>
<organism evidence="7 8">
    <name type="scientific">Arcticibacter pallidicorallinus</name>
    <dbReference type="NCBI Taxonomy" id="1259464"/>
    <lineage>
        <taxon>Bacteria</taxon>
        <taxon>Pseudomonadati</taxon>
        <taxon>Bacteroidota</taxon>
        <taxon>Sphingobacteriia</taxon>
        <taxon>Sphingobacteriales</taxon>
        <taxon>Sphingobacteriaceae</taxon>
        <taxon>Arcticibacter</taxon>
    </lineage>
</organism>
<gene>
    <name evidence="7" type="ORF">B0I27_103310</name>
</gene>
<dbReference type="AlphaFoldDB" id="A0A2T0U7E9"/>
<dbReference type="RefSeq" id="WP_106292417.1">
    <property type="nucleotide sequence ID" value="NZ_PVTH01000003.1"/>
</dbReference>
<proteinExistence type="predicted"/>
<evidence type="ECO:0000256" key="4">
    <source>
        <dbReference type="ARBA" id="ARBA00023136"/>
    </source>
</evidence>
<evidence type="ECO:0000256" key="5">
    <source>
        <dbReference type="SAM" id="Phobius"/>
    </source>
</evidence>
<dbReference type="Proteomes" id="UP000238034">
    <property type="component" value="Unassembled WGS sequence"/>
</dbReference>
<evidence type="ECO:0000256" key="1">
    <source>
        <dbReference type="ARBA" id="ARBA00004141"/>
    </source>
</evidence>
<evidence type="ECO:0000313" key="7">
    <source>
        <dbReference type="EMBL" id="PRY53837.1"/>
    </source>
</evidence>
<feature type="domain" description="TM2" evidence="6">
    <location>
        <begin position="50"/>
        <end position="94"/>
    </location>
</feature>
<sequence>MNLHNLLYGIRGITPEEFQFLSQLTTGMTDEQAQRFVMLYSGKRFSTDTVLLFTLLGFIGVAGVQRFATRQIGMGILYFFTAGLCFIGTIVDLINYRSIANDFNQTVAVESAQMIKMVYNR</sequence>
<dbReference type="OrthoDB" id="9816361at2"/>